<evidence type="ECO:0000256" key="9">
    <source>
        <dbReference type="RuleBase" id="RU361177"/>
    </source>
</evidence>
<keyword evidence="7 9" id="KW-0503">Monooxygenase</keyword>
<dbReference type="GO" id="GO:0050660">
    <property type="term" value="F:flavin adenine dinucleotide binding"/>
    <property type="evidence" value="ECO:0007669"/>
    <property type="project" value="InterPro"/>
</dbReference>
<name>A0A811NY13_9POAL</name>
<evidence type="ECO:0000256" key="5">
    <source>
        <dbReference type="ARBA" id="ARBA00022857"/>
    </source>
</evidence>
<evidence type="ECO:0000256" key="2">
    <source>
        <dbReference type="ARBA" id="ARBA00009183"/>
    </source>
</evidence>
<dbReference type="GO" id="GO:0050661">
    <property type="term" value="F:NADP binding"/>
    <property type="evidence" value="ECO:0007669"/>
    <property type="project" value="InterPro"/>
</dbReference>
<dbReference type="Proteomes" id="UP000604825">
    <property type="component" value="Unassembled WGS sequence"/>
</dbReference>
<dbReference type="EC" id="1.-.-.-" evidence="9"/>
<dbReference type="PRINTS" id="PR00469">
    <property type="entry name" value="PNDRDTASEII"/>
</dbReference>
<keyword evidence="3 9" id="KW-0285">Flavoprotein</keyword>
<protein>
    <recommendedName>
        <fullName evidence="9">Flavin-containing monooxygenase</fullName>
        <ecNumber evidence="9">1.-.-.-</ecNumber>
    </recommendedName>
</protein>
<dbReference type="Pfam" id="PF00743">
    <property type="entry name" value="FMO-like"/>
    <property type="match status" value="1"/>
</dbReference>
<dbReference type="Gene3D" id="3.50.50.60">
    <property type="entry name" value="FAD/NAD(P)-binding domain"/>
    <property type="match status" value="1"/>
</dbReference>
<evidence type="ECO:0000256" key="7">
    <source>
        <dbReference type="ARBA" id="ARBA00023033"/>
    </source>
</evidence>
<dbReference type="SUPFAM" id="SSF51905">
    <property type="entry name" value="FAD/NAD(P)-binding domain"/>
    <property type="match status" value="2"/>
</dbReference>
<organism evidence="10 11">
    <name type="scientific">Miscanthus lutarioriparius</name>
    <dbReference type="NCBI Taxonomy" id="422564"/>
    <lineage>
        <taxon>Eukaryota</taxon>
        <taxon>Viridiplantae</taxon>
        <taxon>Streptophyta</taxon>
        <taxon>Embryophyta</taxon>
        <taxon>Tracheophyta</taxon>
        <taxon>Spermatophyta</taxon>
        <taxon>Magnoliopsida</taxon>
        <taxon>Liliopsida</taxon>
        <taxon>Poales</taxon>
        <taxon>Poaceae</taxon>
        <taxon>PACMAD clade</taxon>
        <taxon>Panicoideae</taxon>
        <taxon>Andropogonodae</taxon>
        <taxon>Andropogoneae</taxon>
        <taxon>Saccharinae</taxon>
        <taxon>Miscanthus</taxon>
    </lineage>
</organism>
<dbReference type="GO" id="GO:0009851">
    <property type="term" value="P:auxin biosynthetic process"/>
    <property type="evidence" value="ECO:0007669"/>
    <property type="project" value="TreeGrafter"/>
</dbReference>
<comment type="similarity">
    <text evidence="2 9">Belongs to the FMO family.</text>
</comment>
<dbReference type="GO" id="GO:0004499">
    <property type="term" value="F:N,N-dimethylaniline monooxygenase activity"/>
    <property type="evidence" value="ECO:0007669"/>
    <property type="project" value="InterPro"/>
</dbReference>
<keyword evidence="11" id="KW-1185">Reference proteome</keyword>
<evidence type="ECO:0000313" key="10">
    <source>
        <dbReference type="EMBL" id="CAD6230631.1"/>
    </source>
</evidence>
<comment type="caution">
    <text evidence="10">The sequence shown here is derived from an EMBL/GenBank/DDBJ whole genome shotgun (WGS) entry which is preliminary data.</text>
</comment>
<evidence type="ECO:0000256" key="8">
    <source>
        <dbReference type="ARBA" id="ARBA00047707"/>
    </source>
</evidence>
<evidence type="ECO:0000313" key="11">
    <source>
        <dbReference type="Proteomes" id="UP000604825"/>
    </source>
</evidence>
<dbReference type="InterPro" id="IPR036188">
    <property type="entry name" value="FAD/NAD-bd_sf"/>
</dbReference>
<comment type="cofactor">
    <cofactor evidence="1 9">
        <name>FAD</name>
        <dbReference type="ChEBI" id="CHEBI:57692"/>
    </cofactor>
</comment>
<keyword evidence="4 9" id="KW-0274">FAD</keyword>
<accession>A0A811NY13</accession>
<evidence type="ECO:0000256" key="4">
    <source>
        <dbReference type="ARBA" id="ARBA00022827"/>
    </source>
</evidence>
<dbReference type="GO" id="GO:0103075">
    <property type="term" value="F:indole-3-pyruvate monooxygenase activity"/>
    <property type="evidence" value="ECO:0007669"/>
    <property type="project" value="UniProtKB-EC"/>
</dbReference>
<dbReference type="AlphaFoldDB" id="A0A811NY13"/>
<dbReference type="FunFam" id="3.50.50.60:FF:000100">
    <property type="entry name" value="Flavin-containing monooxygenase"/>
    <property type="match status" value="1"/>
</dbReference>
<comment type="catalytic activity">
    <reaction evidence="8">
        <text>indole-3-pyruvate + NADPH + O2 + H(+) = (indol-3-yl)acetate + CO2 + NADP(+) + H2O</text>
        <dbReference type="Rhea" id="RHEA:34331"/>
        <dbReference type="ChEBI" id="CHEBI:15377"/>
        <dbReference type="ChEBI" id="CHEBI:15378"/>
        <dbReference type="ChEBI" id="CHEBI:15379"/>
        <dbReference type="ChEBI" id="CHEBI:16526"/>
        <dbReference type="ChEBI" id="CHEBI:17640"/>
        <dbReference type="ChEBI" id="CHEBI:30854"/>
        <dbReference type="ChEBI" id="CHEBI:57783"/>
        <dbReference type="ChEBI" id="CHEBI:58349"/>
        <dbReference type="EC" id="1.14.13.168"/>
    </reaction>
</comment>
<dbReference type="OrthoDB" id="66881at2759"/>
<keyword evidence="6 9" id="KW-0560">Oxidoreductase</keyword>
<dbReference type="InterPro" id="IPR020946">
    <property type="entry name" value="Flavin_mOase-like"/>
</dbReference>
<sequence>MDMDEDMARLQEEQQGRARAAWVPGAVIVGAGPSGLAAAACLAARGVPATVLEMSDSLASTWRHRTYDRLTLHLPKRFCELPLLPFPRGYPAYPSKDQFVSYLESYAAAAGVAPRFGCRVEEAAFDVGAGAWAVRVRLAGGSGELLLARWLVVATGENAVPRVPDLPGAPRFAGRVLHTCDYKSGEEFAGKKVLVVGCGNSGMEVSLDLCRHGATPSLVVRNTVHVLPREMLGLSTFGIAMALLKLLPVQVVDRILLAAARLALGDTGKLGLRRPKTGPIELKNLTGRTPVLDVGTLGHIKTGKIKVVGTVKEVTQRGVRFADGKEEQFDAIIQATGYRSNVPSWLKDGGDVFTREGMPKIPFPDGWKGKNGLYTVGFSQRGLLGASADALNIARDIHSQWKDMMSRPGNNIVLQCNNNAV</sequence>
<proteinExistence type="inferred from homology"/>
<dbReference type="PANTHER" id="PTHR43539:SF78">
    <property type="entry name" value="FLAVIN-CONTAINING MONOOXYGENASE"/>
    <property type="match status" value="1"/>
</dbReference>
<keyword evidence="5" id="KW-0521">NADP</keyword>
<dbReference type="EMBL" id="CAJGYO010000005">
    <property type="protein sequence ID" value="CAD6230631.1"/>
    <property type="molecule type" value="Genomic_DNA"/>
</dbReference>
<evidence type="ECO:0000256" key="1">
    <source>
        <dbReference type="ARBA" id="ARBA00001974"/>
    </source>
</evidence>
<dbReference type="InterPro" id="IPR050982">
    <property type="entry name" value="Auxin_biosynth/cation_transpt"/>
</dbReference>
<evidence type="ECO:0000256" key="3">
    <source>
        <dbReference type="ARBA" id="ARBA00022630"/>
    </source>
</evidence>
<dbReference type="PRINTS" id="PR00368">
    <property type="entry name" value="FADPNR"/>
</dbReference>
<gene>
    <name evidence="10" type="ORF">NCGR_LOCUS20861</name>
</gene>
<dbReference type="PANTHER" id="PTHR43539">
    <property type="entry name" value="FLAVIN-BINDING MONOOXYGENASE-LIKE PROTEIN (AFU_ORTHOLOGUE AFUA_4G09220)"/>
    <property type="match status" value="1"/>
</dbReference>
<reference evidence="10" key="1">
    <citation type="submission" date="2020-10" db="EMBL/GenBank/DDBJ databases">
        <authorList>
            <person name="Han B."/>
            <person name="Lu T."/>
            <person name="Zhao Q."/>
            <person name="Huang X."/>
            <person name="Zhao Y."/>
        </authorList>
    </citation>
    <scope>NUCLEOTIDE SEQUENCE</scope>
</reference>
<evidence type="ECO:0000256" key="6">
    <source>
        <dbReference type="ARBA" id="ARBA00023002"/>
    </source>
</evidence>